<comment type="pathway">
    <text evidence="1 9">Cofactor biosynthesis; NAD(+) biosynthesis; nicotinate D-ribonucleotide from nicotinate: step 1/1.</text>
</comment>
<comment type="catalytic activity">
    <reaction evidence="8 9">
        <text>5-phospho-alpha-D-ribose 1-diphosphate + nicotinate + ATP + H2O = nicotinate beta-D-ribonucleotide + ADP + phosphate + diphosphate</text>
        <dbReference type="Rhea" id="RHEA:36163"/>
        <dbReference type="ChEBI" id="CHEBI:15377"/>
        <dbReference type="ChEBI" id="CHEBI:30616"/>
        <dbReference type="ChEBI" id="CHEBI:32544"/>
        <dbReference type="ChEBI" id="CHEBI:33019"/>
        <dbReference type="ChEBI" id="CHEBI:43474"/>
        <dbReference type="ChEBI" id="CHEBI:57502"/>
        <dbReference type="ChEBI" id="CHEBI:58017"/>
        <dbReference type="ChEBI" id="CHEBI:456216"/>
        <dbReference type="EC" id="6.3.4.21"/>
    </reaction>
</comment>
<protein>
    <recommendedName>
        <fullName evidence="3 9">Nicotinate phosphoribosyltransferase</fullName>
        <ecNumber evidence="3 9">6.3.4.21</ecNumber>
    </recommendedName>
</protein>
<dbReference type="Pfam" id="PF04095">
    <property type="entry name" value="NAPRTase"/>
    <property type="match status" value="1"/>
</dbReference>
<dbReference type="Pfam" id="PF17956">
    <property type="entry name" value="NAPRTase_C"/>
    <property type="match status" value="1"/>
</dbReference>
<dbReference type="GO" id="GO:0005829">
    <property type="term" value="C:cytosol"/>
    <property type="evidence" value="ECO:0007669"/>
    <property type="project" value="TreeGrafter"/>
</dbReference>
<dbReference type="InterPro" id="IPR007229">
    <property type="entry name" value="Nic_PRibTrfase-Fam"/>
</dbReference>
<dbReference type="InterPro" id="IPR040727">
    <property type="entry name" value="NAPRTase_N"/>
</dbReference>
<dbReference type="CDD" id="cd01570">
    <property type="entry name" value="NAPRTase_A"/>
    <property type="match status" value="1"/>
</dbReference>
<dbReference type="GO" id="GO:0047280">
    <property type="term" value="F:nicotinamide phosphoribosyltransferase activity"/>
    <property type="evidence" value="ECO:0007669"/>
    <property type="project" value="UniProtKB-ARBA"/>
</dbReference>
<organism evidence="13 14">
    <name type="scientific">Anaerocolumna jejuensis DSM 15929</name>
    <dbReference type="NCBI Taxonomy" id="1121322"/>
    <lineage>
        <taxon>Bacteria</taxon>
        <taxon>Bacillati</taxon>
        <taxon>Bacillota</taxon>
        <taxon>Clostridia</taxon>
        <taxon>Lachnospirales</taxon>
        <taxon>Lachnospiraceae</taxon>
        <taxon>Anaerocolumna</taxon>
    </lineage>
</organism>
<keyword evidence="7 9" id="KW-0808">Transferase</keyword>
<dbReference type="GO" id="GO:0034355">
    <property type="term" value="P:NAD+ biosynthetic process via the salvage pathway"/>
    <property type="evidence" value="ECO:0007669"/>
    <property type="project" value="TreeGrafter"/>
</dbReference>
<comment type="similarity">
    <text evidence="2 9">Belongs to the NAPRTase family.</text>
</comment>
<dbReference type="EC" id="6.3.4.21" evidence="3 9"/>
<feature type="domain" description="Nicotinate phosphoribosyltransferase C-terminal" evidence="12">
    <location>
        <begin position="360"/>
        <end position="472"/>
    </location>
</feature>
<dbReference type="SUPFAM" id="SSF54675">
    <property type="entry name" value="Nicotinate/Quinolinate PRTase N-terminal domain-like"/>
    <property type="match status" value="1"/>
</dbReference>
<reference evidence="13 14" key="1">
    <citation type="submission" date="2016-11" db="EMBL/GenBank/DDBJ databases">
        <authorList>
            <person name="Jaros S."/>
            <person name="Januszkiewicz K."/>
            <person name="Wedrychowicz H."/>
        </authorList>
    </citation>
    <scope>NUCLEOTIDE SEQUENCE [LARGE SCALE GENOMIC DNA]</scope>
    <source>
        <strain evidence="13 14">DSM 15929</strain>
    </source>
</reference>
<dbReference type="PIRSF" id="PIRSF000484">
    <property type="entry name" value="NAPRT"/>
    <property type="match status" value="1"/>
</dbReference>
<dbReference type="InterPro" id="IPR041525">
    <property type="entry name" value="N/Namide_PRibTrfase"/>
</dbReference>
<evidence type="ECO:0000313" key="13">
    <source>
        <dbReference type="EMBL" id="SHK38363.1"/>
    </source>
</evidence>
<name>A0A1M6S0Y9_9FIRM</name>
<gene>
    <name evidence="13" type="ORF">SAMN02745136_02365</name>
</gene>
<dbReference type="NCBIfam" id="TIGR01513">
    <property type="entry name" value="NAPRTase_put"/>
    <property type="match status" value="1"/>
</dbReference>
<evidence type="ECO:0000256" key="6">
    <source>
        <dbReference type="ARBA" id="ARBA00022642"/>
    </source>
</evidence>
<feature type="domain" description="Nicotinate phosphoribosyltransferase N-terminal" evidence="11">
    <location>
        <begin position="8"/>
        <end position="131"/>
    </location>
</feature>
<dbReference type="InterPro" id="IPR041619">
    <property type="entry name" value="NAPRTase_C"/>
</dbReference>
<keyword evidence="14" id="KW-1185">Reference proteome</keyword>
<dbReference type="InterPro" id="IPR006405">
    <property type="entry name" value="Nic_PRibTrfase_pncB"/>
</dbReference>
<evidence type="ECO:0000256" key="7">
    <source>
        <dbReference type="ARBA" id="ARBA00022679"/>
    </source>
</evidence>
<accession>A0A1M6S0Y9</accession>
<dbReference type="Gene3D" id="3.20.140.10">
    <property type="entry name" value="nicotinate phosphoribosyltransferase"/>
    <property type="match status" value="1"/>
</dbReference>
<dbReference type="GO" id="GO:0004516">
    <property type="term" value="F:nicotinate phosphoribosyltransferase activity"/>
    <property type="evidence" value="ECO:0007669"/>
    <property type="project" value="UniProtKB-UniRule"/>
</dbReference>
<evidence type="ECO:0000259" key="12">
    <source>
        <dbReference type="Pfam" id="PF17956"/>
    </source>
</evidence>
<dbReference type="NCBIfam" id="NF009131">
    <property type="entry name" value="PRK12484.1"/>
    <property type="match status" value="1"/>
</dbReference>
<dbReference type="PANTHER" id="PTHR11098">
    <property type="entry name" value="NICOTINATE PHOSPHORIBOSYLTRANSFERASE"/>
    <property type="match status" value="1"/>
</dbReference>
<proteinExistence type="inferred from homology"/>
<evidence type="ECO:0000259" key="11">
    <source>
        <dbReference type="Pfam" id="PF17767"/>
    </source>
</evidence>
<dbReference type="NCBIfam" id="NF006695">
    <property type="entry name" value="PRK09243.1-2"/>
    <property type="match status" value="1"/>
</dbReference>
<evidence type="ECO:0000256" key="1">
    <source>
        <dbReference type="ARBA" id="ARBA00004952"/>
    </source>
</evidence>
<keyword evidence="5 9" id="KW-0436">Ligase</keyword>
<dbReference type="STRING" id="1121322.SAMN02745136_02365"/>
<comment type="PTM">
    <text evidence="9">Transiently phosphorylated on a His residue during the reaction cycle. Phosphorylation strongly increases the affinity for substrates and increases the rate of nicotinate D-ribonucleotide production. Dephosphorylation regenerates the low-affinity form of the enzyme, leading to product release.</text>
</comment>
<dbReference type="PANTHER" id="PTHR11098:SF1">
    <property type="entry name" value="NICOTINATE PHOSPHORIBOSYLTRANSFERASE"/>
    <property type="match status" value="1"/>
</dbReference>
<evidence type="ECO:0000256" key="9">
    <source>
        <dbReference type="RuleBase" id="RU365100"/>
    </source>
</evidence>
<dbReference type="Pfam" id="PF17767">
    <property type="entry name" value="NAPRTase_N"/>
    <property type="match status" value="1"/>
</dbReference>
<dbReference type="OrthoDB" id="9770610at2"/>
<dbReference type="AlphaFoldDB" id="A0A1M6S0Y9"/>
<evidence type="ECO:0000256" key="5">
    <source>
        <dbReference type="ARBA" id="ARBA00022598"/>
    </source>
</evidence>
<dbReference type="UniPathway" id="UPA00253">
    <property type="reaction ID" value="UER00457"/>
</dbReference>
<dbReference type="EMBL" id="FRAC01000011">
    <property type="protein sequence ID" value="SHK38363.1"/>
    <property type="molecule type" value="Genomic_DNA"/>
</dbReference>
<evidence type="ECO:0000259" key="10">
    <source>
        <dbReference type="Pfam" id="PF04095"/>
    </source>
</evidence>
<keyword evidence="6 9" id="KW-0662">Pyridine nucleotide biosynthesis</keyword>
<dbReference type="InterPro" id="IPR013785">
    <property type="entry name" value="Aldolase_TIM"/>
</dbReference>
<keyword evidence="4" id="KW-0597">Phosphoprotein</keyword>
<evidence type="ECO:0000313" key="14">
    <source>
        <dbReference type="Proteomes" id="UP000184386"/>
    </source>
</evidence>
<dbReference type="InterPro" id="IPR036068">
    <property type="entry name" value="Nicotinate_pribotase-like_C"/>
</dbReference>
<dbReference type="Proteomes" id="UP000184386">
    <property type="component" value="Unassembled WGS sequence"/>
</dbReference>
<dbReference type="RefSeq" id="WP_073276066.1">
    <property type="nucleotide sequence ID" value="NZ_FRAC01000011.1"/>
</dbReference>
<evidence type="ECO:0000256" key="3">
    <source>
        <dbReference type="ARBA" id="ARBA00013236"/>
    </source>
</evidence>
<sequence>MGRENLTLLTDFYELTMMQGYYRNNANETVVFDVFYRNNPSGSGYSICAGLEQVIDYIKNLCFMEEDISYLRSLGMFEEDFLEYLKNFSFTGDIYAVEEGTVVFPMEPLLKVIAPIIEAQLIETAILNIINHQSLIATKASRVCYAAKGEPVMEFGLRRAQGPDAGIYGARAAVIGGCVGTSNVLTARMFDVPALGTHAHSWIMSFEDEITAFREYARLYPQNTTLLVDTYDTLRSGMPNAIKVFKELKEADRMPQKYGIRLDSGDLAYLSKKARKMLNEAGFPDAVIVASSDLDEYLIDSLKTQGAAINSWGVGTNLITSKDCPAFGGVYKLAAIKKGNDFIPKIKLSENQWKITNPGNKTIYRIYDKETGKIKADLIAMAGEVYREEYSLKLFDPMATWKKTYLKGGSYTLRELLVPIFQNGKCIYESPSVMDIRDYCQRELDTLWDETRRLVNPHDVYVDLSNDLYQLKHSLLDSINVAGNN</sequence>
<keyword evidence="13" id="KW-0328">Glycosyltransferase</keyword>
<evidence type="ECO:0000256" key="4">
    <source>
        <dbReference type="ARBA" id="ARBA00022553"/>
    </source>
</evidence>
<dbReference type="FunFam" id="3.20.20.70:FF:000076">
    <property type="entry name" value="Nicotinate phosphoribosyltransferase"/>
    <property type="match status" value="1"/>
</dbReference>
<dbReference type="SUPFAM" id="SSF51690">
    <property type="entry name" value="Nicotinate/Quinolinate PRTase C-terminal domain-like"/>
    <property type="match status" value="1"/>
</dbReference>
<feature type="domain" description="Nicotinate/nicotinamide phosphoribosyltransferase" evidence="10">
    <location>
        <begin position="152"/>
        <end position="321"/>
    </location>
</feature>
<dbReference type="Gene3D" id="3.20.20.70">
    <property type="entry name" value="Aldolase class I"/>
    <property type="match status" value="1"/>
</dbReference>
<evidence type="ECO:0000256" key="8">
    <source>
        <dbReference type="ARBA" id="ARBA00048668"/>
    </source>
</evidence>
<evidence type="ECO:0000256" key="2">
    <source>
        <dbReference type="ARBA" id="ARBA00010897"/>
    </source>
</evidence>
<comment type="function">
    <text evidence="9">Catalyzes the first step in the biosynthesis of NAD from nicotinic acid, the ATP-dependent synthesis of beta-nicotinate D-ribonucleotide from nicotinate and 5-phospho-D-ribose 1-phosphate.</text>
</comment>